<evidence type="ECO:0000313" key="2">
    <source>
        <dbReference type="WBParaSite" id="ES5_v2.g10960.t1"/>
    </source>
</evidence>
<dbReference type="WBParaSite" id="ES5_v2.g10960.t1">
    <property type="protein sequence ID" value="ES5_v2.g10960.t1"/>
    <property type="gene ID" value="ES5_v2.g10960"/>
</dbReference>
<evidence type="ECO:0000313" key="1">
    <source>
        <dbReference type="Proteomes" id="UP000887579"/>
    </source>
</evidence>
<accession>A0AC34F235</accession>
<protein>
    <submittedName>
        <fullName evidence="2">Uncharacterized protein</fullName>
    </submittedName>
</protein>
<sequence length="66" mass="7870">MLKKYEEEVVLHGPIYVTWHNPFNFETIGFFKPNQSPNYTDEVEYENMADNYEILGNISFNHIINN</sequence>
<reference evidence="2" key="1">
    <citation type="submission" date="2022-11" db="UniProtKB">
        <authorList>
            <consortium name="WormBaseParasite"/>
        </authorList>
    </citation>
    <scope>IDENTIFICATION</scope>
</reference>
<dbReference type="Proteomes" id="UP000887579">
    <property type="component" value="Unplaced"/>
</dbReference>
<proteinExistence type="predicted"/>
<name>A0AC34F235_9BILA</name>
<organism evidence="1 2">
    <name type="scientific">Panagrolaimus sp. ES5</name>
    <dbReference type="NCBI Taxonomy" id="591445"/>
    <lineage>
        <taxon>Eukaryota</taxon>
        <taxon>Metazoa</taxon>
        <taxon>Ecdysozoa</taxon>
        <taxon>Nematoda</taxon>
        <taxon>Chromadorea</taxon>
        <taxon>Rhabditida</taxon>
        <taxon>Tylenchina</taxon>
        <taxon>Panagrolaimomorpha</taxon>
        <taxon>Panagrolaimoidea</taxon>
        <taxon>Panagrolaimidae</taxon>
        <taxon>Panagrolaimus</taxon>
    </lineage>
</organism>